<name>A0ABU0BAH9_9HYPH</name>
<dbReference type="Proteomes" id="UP001224682">
    <property type="component" value="Unassembled WGS sequence"/>
</dbReference>
<evidence type="ECO:0000313" key="2">
    <source>
        <dbReference type="Proteomes" id="UP001224682"/>
    </source>
</evidence>
<evidence type="ECO:0000313" key="1">
    <source>
        <dbReference type="EMBL" id="MDQ0302841.1"/>
    </source>
</evidence>
<keyword evidence="2" id="KW-1185">Reference proteome</keyword>
<sequence>MALCRVPGCGAEATRFGHYCTTHKSRVRRHGDVAQLGITKAALAPYVDRVRARIAKNTGSPLWSQCDDRWRATVEHAQRILAAFQGGRAVNRFELRAAGEVLRLVDIEARAVMETVAALYLMRDADPRKFRTDAAFNAQLVRRVRGLSEVNAGVWFDHASGRTKRVYRDVPPAVSAIFAQWLVETLGVVGLRLAELERREQEEAAAKRDAFRNALEDLT</sequence>
<protein>
    <submittedName>
        <fullName evidence="1">Uncharacterized protein</fullName>
    </submittedName>
</protein>
<proteinExistence type="predicted"/>
<organism evidence="1 2">
    <name type="scientific">Ancylobacter polymorphus</name>
    <dbReference type="NCBI Taxonomy" id="223390"/>
    <lineage>
        <taxon>Bacteria</taxon>
        <taxon>Pseudomonadati</taxon>
        <taxon>Pseudomonadota</taxon>
        <taxon>Alphaproteobacteria</taxon>
        <taxon>Hyphomicrobiales</taxon>
        <taxon>Xanthobacteraceae</taxon>
        <taxon>Ancylobacter</taxon>
    </lineage>
</organism>
<dbReference type="EMBL" id="JAUSUI010000003">
    <property type="protein sequence ID" value="MDQ0302841.1"/>
    <property type="molecule type" value="Genomic_DNA"/>
</dbReference>
<gene>
    <name evidence="1" type="ORF">J2S75_001869</name>
</gene>
<comment type="caution">
    <text evidence="1">The sequence shown here is derived from an EMBL/GenBank/DDBJ whole genome shotgun (WGS) entry which is preliminary data.</text>
</comment>
<accession>A0ABU0BAH9</accession>
<dbReference type="RefSeq" id="WP_307019547.1">
    <property type="nucleotide sequence ID" value="NZ_JAUSUI010000003.1"/>
</dbReference>
<reference evidence="1 2" key="1">
    <citation type="submission" date="2023-07" db="EMBL/GenBank/DDBJ databases">
        <title>Genomic Encyclopedia of Type Strains, Phase IV (KMG-IV): sequencing the most valuable type-strain genomes for metagenomic binning, comparative biology and taxonomic classification.</title>
        <authorList>
            <person name="Goeker M."/>
        </authorList>
    </citation>
    <scope>NUCLEOTIDE SEQUENCE [LARGE SCALE GENOMIC DNA]</scope>
    <source>
        <strain evidence="1 2">DSM 2457</strain>
    </source>
</reference>